<organism evidence="2 3">
    <name type="scientific">Catenovulum agarivorans DS-2</name>
    <dbReference type="NCBI Taxonomy" id="1328313"/>
    <lineage>
        <taxon>Bacteria</taxon>
        <taxon>Pseudomonadati</taxon>
        <taxon>Pseudomonadota</taxon>
        <taxon>Gammaproteobacteria</taxon>
        <taxon>Alteromonadales</taxon>
        <taxon>Alteromonadaceae</taxon>
        <taxon>Catenovulum</taxon>
    </lineage>
</organism>
<proteinExistence type="predicted"/>
<gene>
    <name evidence="2" type="ORF">DS2_18503</name>
</gene>
<evidence type="ECO:0000313" key="3">
    <source>
        <dbReference type="Proteomes" id="UP000019276"/>
    </source>
</evidence>
<dbReference type="RefSeq" id="WP_035016536.1">
    <property type="nucleotide sequence ID" value="NZ_ARZY01000059.1"/>
</dbReference>
<comment type="caution">
    <text evidence="2">The sequence shown here is derived from an EMBL/GenBank/DDBJ whole genome shotgun (WGS) entry which is preliminary data.</text>
</comment>
<evidence type="ECO:0008006" key="4">
    <source>
        <dbReference type="Google" id="ProtNLM"/>
    </source>
</evidence>
<sequence>MVVTKRLLSFIQLLLITLLFSNTVKAAVLEDDKVEVLYHSYEGGGMKIDGPAVLIRKKASESFAVSAFYYADTISSASVDVMSTASPYEEERDELNLGFEYLNNKTQMTLSLRQSEEDDYLAQSVSLNVSHDTFGDLTTVQLGISYGDDEVKRNGDDNFLAQTQHYKVRAGISQILTANLIASFEVEAIANNGFLNNPYRAVRFVDEESESGVGYQPEVYPETRNSLAGKLSLRYFLPWRAAVLLSYRSFKDSWDIQASDYEILYRQPIFTDWEFELKTRQYEQTQAEFYQDLYPYRNAQNYLARDKELSEFTDTTVGASLTYIVPKAYQPFDWPAEMSVQWDRIDFDYHNFRDLQQQAPIGEEPLYQFSADVVRVFASIYF</sequence>
<dbReference type="eggNOG" id="COG2831">
    <property type="taxonomic scope" value="Bacteria"/>
</dbReference>
<name>W7Q899_9ALTE</name>
<feature type="chain" id="PRO_5004897951" description="DUF3570 domain-containing protein" evidence="1">
    <location>
        <begin position="27"/>
        <end position="382"/>
    </location>
</feature>
<accession>W7Q899</accession>
<keyword evidence="3" id="KW-1185">Reference proteome</keyword>
<dbReference type="AlphaFoldDB" id="W7Q899"/>
<dbReference type="InterPro" id="IPR021953">
    <property type="entry name" value="DUF3570"/>
</dbReference>
<protein>
    <recommendedName>
        <fullName evidence="4">DUF3570 domain-containing protein</fullName>
    </recommendedName>
</protein>
<dbReference type="STRING" id="1328313.DS2_18503"/>
<dbReference type="Pfam" id="PF12094">
    <property type="entry name" value="DUF3570"/>
    <property type="match status" value="2"/>
</dbReference>
<dbReference type="OrthoDB" id="5450709at2"/>
<dbReference type="Proteomes" id="UP000019276">
    <property type="component" value="Unassembled WGS sequence"/>
</dbReference>
<evidence type="ECO:0000256" key="1">
    <source>
        <dbReference type="SAM" id="SignalP"/>
    </source>
</evidence>
<evidence type="ECO:0000313" key="2">
    <source>
        <dbReference type="EMBL" id="EWH08211.1"/>
    </source>
</evidence>
<reference evidence="2 3" key="1">
    <citation type="journal article" date="2014" name="Genome Announc.">
        <title>Draft Genome Sequence of the Agar-Degrading Bacterium Catenovulum sp. Strain DS-2, Isolated from Intestines of Haliotis diversicolor.</title>
        <authorList>
            <person name="Shan D."/>
            <person name="Li X."/>
            <person name="Gu Z."/>
            <person name="Wei G."/>
            <person name="Gao Z."/>
            <person name="Shao Z."/>
        </authorList>
    </citation>
    <scope>NUCLEOTIDE SEQUENCE [LARGE SCALE GENOMIC DNA]</scope>
    <source>
        <strain evidence="2 3">DS-2</strain>
    </source>
</reference>
<feature type="signal peptide" evidence="1">
    <location>
        <begin position="1"/>
        <end position="26"/>
    </location>
</feature>
<dbReference type="PATRIC" id="fig|1328313.3.peg.3781"/>
<keyword evidence="1" id="KW-0732">Signal</keyword>
<dbReference type="EMBL" id="ARZY01000059">
    <property type="protein sequence ID" value="EWH08211.1"/>
    <property type="molecule type" value="Genomic_DNA"/>
</dbReference>